<protein>
    <recommendedName>
        <fullName evidence="3">NUDIX hydrolase</fullName>
    </recommendedName>
</protein>
<reference evidence="1 2" key="1">
    <citation type="journal article" date="2025" name="Int. J. Syst. Evol. Microbiol.">
        <title>Desulfovibrio falkowii sp. nov., Porphyromonas miyakawae sp. nov., Mediterraneibacter flintii sp. nov. and Owariibacterium komagatae gen. nov., sp. nov., isolated from human faeces.</title>
        <authorList>
            <person name="Hamaguchi T."/>
            <person name="Ohara M."/>
            <person name="Hisatomi A."/>
            <person name="Sekiguchi K."/>
            <person name="Takeda J.I."/>
            <person name="Ueyama J."/>
            <person name="Ito M."/>
            <person name="Nishiwaki H."/>
            <person name="Ogi T."/>
            <person name="Hirayama M."/>
            <person name="Ohkuma M."/>
            <person name="Sakamoto M."/>
            <person name="Ohno K."/>
        </authorList>
    </citation>
    <scope>NUCLEOTIDE SEQUENCE [LARGE SCALE GENOMIC DNA]</scope>
    <source>
        <strain evidence="1 2">13CB8C</strain>
    </source>
</reference>
<dbReference type="Proteomes" id="UP001628192">
    <property type="component" value="Unassembled WGS sequence"/>
</dbReference>
<dbReference type="Gene3D" id="3.90.79.10">
    <property type="entry name" value="Nucleoside Triphosphate Pyrophosphohydrolase"/>
    <property type="match status" value="1"/>
</dbReference>
<keyword evidence="2" id="KW-1185">Reference proteome</keyword>
<dbReference type="EMBL" id="BAAFSG010000001">
    <property type="protein sequence ID" value="GAB1253725.1"/>
    <property type="molecule type" value="Genomic_DNA"/>
</dbReference>
<sequence>MRHTCPVGILMKTIPYTGLKNPAHSLEVVDNENRPLCIMPDEDVIRQRLPHRAVALLVSDRNGQALLTRSSQGWCFSSHGRVPAGMSCEYRVREILLNDWGYEGKQISALGLIAPGLENAMTFLHLFTARLPRTIIAAKAADRDRHLLVDRDELKGLGTHFADLLSPLMRTAIQRQYLFPA</sequence>
<name>A0ABQ0E7P7_9BACT</name>
<evidence type="ECO:0000313" key="1">
    <source>
        <dbReference type="EMBL" id="GAB1253725.1"/>
    </source>
</evidence>
<gene>
    <name evidence="1" type="ORF">Defa_12120</name>
</gene>
<evidence type="ECO:0000313" key="2">
    <source>
        <dbReference type="Proteomes" id="UP001628192"/>
    </source>
</evidence>
<comment type="caution">
    <text evidence="1">The sequence shown here is derived from an EMBL/GenBank/DDBJ whole genome shotgun (WGS) entry which is preliminary data.</text>
</comment>
<dbReference type="InterPro" id="IPR015797">
    <property type="entry name" value="NUDIX_hydrolase-like_dom_sf"/>
</dbReference>
<evidence type="ECO:0008006" key="3">
    <source>
        <dbReference type="Google" id="ProtNLM"/>
    </source>
</evidence>
<organism evidence="1 2">
    <name type="scientific">Desulfovibrio falkowii</name>
    <dbReference type="NCBI Taxonomy" id="3136602"/>
    <lineage>
        <taxon>Bacteria</taxon>
        <taxon>Pseudomonadati</taxon>
        <taxon>Thermodesulfobacteriota</taxon>
        <taxon>Desulfovibrionia</taxon>
        <taxon>Desulfovibrionales</taxon>
        <taxon>Desulfovibrionaceae</taxon>
        <taxon>Desulfovibrio</taxon>
    </lineage>
</organism>
<proteinExistence type="predicted"/>
<dbReference type="SUPFAM" id="SSF55811">
    <property type="entry name" value="Nudix"/>
    <property type="match status" value="1"/>
</dbReference>
<accession>A0ABQ0E7P7</accession>